<keyword evidence="4" id="KW-0812">Transmembrane</keyword>
<keyword evidence="4" id="KW-0472">Membrane</keyword>
<dbReference type="SMART" id="SM00421">
    <property type="entry name" value="HTH_LUXR"/>
    <property type="match status" value="1"/>
</dbReference>
<feature type="domain" description="HTH luxR-type" evidence="5">
    <location>
        <begin position="1"/>
        <end position="66"/>
    </location>
</feature>
<dbReference type="PANTHER" id="PTHR44688">
    <property type="entry name" value="DNA-BINDING TRANSCRIPTIONAL ACTIVATOR DEVR_DOSR"/>
    <property type="match status" value="1"/>
</dbReference>
<evidence type="ECO:0000313" key="7">
    <source>
        <dbReference type="Proteomes" id="UP000699975"/>
    </source>
</evidence>
<name>A0ABS6SR55_9SPHN</name>
<dbReference type="Proteomes" id="UP000699975">
    <property type="component" value="Unassembled WGS sequence"/>
</dbReference>
<keyword evidence="3" id="KW-0804">Transcription</keyword>
<gene>
    <name evidence="6" type="ORF">KCG45_12110</name>
</gene>
<reference evidence="6 7" key="1">
    <citation type="submission" date="2021-04" db="EMBL/GenBank/DDBJ databases">
        <authorList>
            <person name="Pira H."/>
            <person name="Risdian C."/>
            <person name="Wink J."/>
        </authorList>
    </citation>
    <scope>NUCLEOTIDE SEQUENCE [LARGE SCALE GENOMIC DNA]</scope>
    <source>
        <strain evidence="6 7">WH131</strain>
    </source>
</reference>
<protein>
    <submittedName>
        <fullName evidence="6">DUF4019 domain-containing protein</fullName>
    </submittedName>
</protein>
<dbReference type="EMBL" id="JAGSPB010000002">
    <property type="protein sequence ID" value="MBV7266927.1"/>
    <property type="molecule type" value="Genomic_DNA"/>
</dbReference>
<organism evidence="6 7">
    <name type="scientific">Erythrobacter ani</name>
    <dbReference type="NCBI Taxonomy" id="2827235"/>
    <lineage>
        <taxon>Bacteria</taxon>
        <taxon>Pseudomonadati</taxon>
        <taxon>Pseudomonadota</taxon>
        <taxon>Alphaproteobacteria</taxon>
        <taxon>Sphingomonadales</taxon>
        <taxon>Erythrobacteraceae</taxon>
        <taxon>Erythrobacter/Porphyrobacter group</taxon>
        <taxon>Erythrobacter</taxon>
    </lineage>
</organism>
<dbReference type="RefSeq" id="WP_218317455.1">
    <property type="nucleotide sequence ID" value="NZ_JAGSPB010000002.1"/>
</dbReference>
<evidence type="ECO:0000256" key="1">
    <source>
        <dbReference type="ARBA" id="ARBA00023015"/>
    </source>
</evidence>
<comment type="caution">
    <text evidence="6">The sequence shown here is derived from an EMBL/GenBank/DDBJ whole genome shotgun (WGS) entry which is preliminary data.</text>
</comment>
<evidence type="ECO:0000259" key="5">
    <source>
        <dbReference type="PROSITE" id="PS50043"/>
    </source>
</evidence>
<sequence length="268" mass="28490">MNSGIADLTEKEKEALRLLLVGHDAKSSARQLDLSVHTINDRLRNARRKLGVSSSREAARILGDAEGADPHNIAHTSFGIAETDGAADTADLTNTKSGRPIGFAWLTGGMLIMSIVIAAAIIGVVYTSGEEEKPIAPAETSASSQSAVDVSPDNATPAAVSRANAFLSEVDAGNWDGSWQQAGDFFQAETTADEWGAVIEPVRGPLGQVEDRRLASVQQLSTLPGAPEGDYEVFQYQTKFSGRDLIAVETVVLIKNESGFDIAGYFIR</sequence>
<dbReference type="InterPro" id="IPR000792">
    <property type="entry name" value="Tscrpt_reg_LuxR_C"/>
</dbReference>
<accession>A0ABS6SR55</accession>
<feature type="transmembrane region" description="Helical" evidence="4">
    <location>
        <begin position="103"/>
        <end position="126"/>
    </location>
</feature>
<dbReference type="CDD" id="cd06170">
    <property type="entry name" value="LuxR_C_like"/>
    <property type="match status" value="1"/>
</dbReference>
<dbReference type="PROSITE" id="PS50043">
    <property type="entry name" value="HTH_LUXR_2"/>
    <property type="match status" value="1"/>
</dbReference>
<keyword evidence="7" id="KW-1185">Reference proteome</keyword>
<dbReference type="PANTHER" id="PTHR44688:SF16">
    <property type="entry name" value="DNA-BINDING TRANSCRIPTIONAL ACTIVATOR DEVR_DOSR"/>
    <property type="match status" value="1"/>
</dbReference>
<evidence type="ECO:0000313" key="6">
    <source>
        <dbReference type="EMBL" id="MBV7266927.1"/>
    </source>
</evidence>
<proteinExistence type="predicted"/>
<keyword evidence="2" id="KW-0238">DNA-binding</keyword>
<dbReference type="Pfam" id="PF00196">
    <property type="entry name" value="GerE"/>
    <property type="match status" value="1"/>
</dbReference>
<evidence type="ECO:0000256" key="3">
    <source>
        <dbReference type="ARBA" id="ARBA00023163"/>
    </source>
</evidence>
<evidence type="ECO:0000256" key="2">
    <source>
        <dbReference type="ARBA" id="ARBA00023125"/>
    </source>
</evidence>
<dbReference type="InterPro" id="IPR025091">
    <property type="entry name" value="DUF4019"/>
</dbReference>
<keyword evidence="4" id="KW-1133">Transmembrane helix</keyword>
<dbReference type="Pfam" id="PF13211">
    <property type="entry name" value="DUF4019"/>
    <property type="match status" value="1"/>
</dbReference>
<evidence type="ECO:0000256" key="4">
    <source>
        <dbReference type="SAM" id="Phobius"/>
    </source>
</evidence>
<keyword evidence="1" id="KW-0805">Transcription regulation</keyword>